<evidence type="ECO:0000313" key="1">
    <source>
        <dbReference type="EMBL" id="KAG0449030.1"/>
    </source>
</evidence>
<gene>
    <name evidence="1" type="ORF">HPP92_027513</name>
</gene>
<sequence>MFERRVSLHACLGTEVVSLSLLLSRPGEPQGAQGSEPVEVFGNGEEAPCGLTDRQDLSKPVKGMLSQAFCLQKRFLKGSFLIERWSFG</sequence>
<comment type="caution">
    <text evidence="1">The sequence shown here is derived from an EMBL/GenBank/DDBJ whole genome shotgun (WGS) entry which is preliminary data.</text>
</comment>
<proteinExistence type="predicted"/>
<name>A0A835P8L0_VANPL</name>
<dbReference type="AlphaFoldDB" id="A0A835P8L0"/>
<dbReference type="Proteomes" id="UP000639772">
    <property type="component" value="Unassembled WGS sequence"/>
</dbReference>
<dbReference type="EMBL" id="JADCNM010000220">
    <property type="protein sequence ID" value="KAG0449030.1"/>
    <property type="molecule type" value="Genomic_DNA"/>
</dbReference>
<evidence type="ECO:0000313" key="2">
    <source>
        <dbReference type="Proteomes" id="UP000639772"/>
    </source>
</evidence>
<reference evidence="1 2" key="1">
    <citation type="journal article" date="2020" name="Nat. Food">
        <title>A phased Vanilla planifolia genome enables genetic improvement of flavour and production.</title>
        <authorList>
            <person name="Hasing T."/>
            <person name="Tang H."/>
            <person name="Brym M."/>
            <person name="Khazi F."/>
            <person name="Huang T."/>
            <person name="Chambers A.H."/>
        </authorList>
    </citation>
    <scope>NUCLEOTIDE SEQUENCE [LARGE SCALE GENOMIC DNA]</scope>
    <source>
        <tissue evidence="1">Leaf</tissue>
    </source>
</reference>
<protein>
    <submittedName>
        <fullName evidence="1">Uncharacterized protein</fullName>
    </submittedName>
</protein>
<organism evidence="1 2">
    <name type="scientific">Vanilla planifolia</name>
    <name type="common">Vanilla</name>
    <dbReference type="NCBI Taxonomy" id="51239"/>
    <lineage>
        <taxon>Eukaryota</taxon>
        <taxon>Viridiplantae</taxon>
        <taxon>Streptophyta</taxon>
        <taxon>Embryophyta</taxon>
        <taxon>Tracheophyta</taxon>
        <taxon>Spermatophyta</taxon>
        <taxon>Magnoliopsida</taxon>
        <taxon>Liliopsida</taxon>
        <taxon>Asparagales</taxon>
        <taxon>Orchidaceae</taxon>
        <taxon>Vanilloideae</taxon>
        <taxon>Vanilleae</taxon>
        <taxon>Vanilla</taxon>
    </lineage>
</organism>
<accession>A0A835P8L0</accession>